<dbReference type="PANTHER" id="PTHR10374">
    <property type="entry name" value="LACTOYLGLUTATHIONE LYASE GLYOXALASE I"/>
    <property type="match status" value="1"/>
</dbReference>
<dbReference type="PROSITE" id="PS51819">
    <property type="entry name" value="VOC"/>
    <property type="match status" value="1"/>
</dbReference>
<evidence type="ECO:0000259" key="2">
    <source>
        <dbReference type="PROSITE" id="PS51819"/>
    </source>
</evidence>
<keyword evidence="1" id="KW-0479">Metal-binding</keyword>
<dbReference type="GO" id="GO:0004462">
    <property type="term" value="F:lactoylglutathione lyase activity"/>
    <property type="evidence" value="ECO:0007669"/>
    <property type="project" value="InterPro"/>
</dbReference>
<keyword evidence="4" id="KW-1185">Reference proteome</keyword>
<comment type="caution">
    <text evidence="3">The sequence shown here is derived from an EMBL/GenBank/DDBJ whole genome shotgun (WGS) entry which is preliminary data.</text>
</comment>
<dbReference type="PROSITE" id="PS00934">
    <property type="entry name" value="GLYOXALASE_I_1"/>
    <property type="match status" value="1"/>
</dbReference>
<dbReference type="InterPro" id="IPR037523">
    <property type="entry name" value="VOC_core"/>
</dbReference>
<evidence type="ECO:0000313" key="3">
    <source>
        <dbReference type="EMBL" id="EFQ04514.1"/>
    </source>
</evidence>
<dbReference type="Gene3D" id="3.10.180.10">
    <property type="entry name" value="2,3-Dihydroxybiphenyl 1,2-Dioxygenase, domain 1"/>
    <property type="match status" value="1"/>
</dbReference>
<proteinExistence type="predicted"/>
<dbReference type="Proteomes" id="UP000003195">
    <property type="component" value="Unassembled WGS sequence"/>
</dbReference>
<organism evidence="3 4">
    <name type="scientific">Megasphaera micronuciformis F0359</name>
    <dbReference type="NCBI Taxonomy" id="706434"/>
    <lineage>
        <taxon>Bacteria</taxon>
        <taxon>Bacillati</taxon>
        <taxon>Bacillota</taxon>
        <taxon>Negativicutes</taxon>
        <taxon>Veillonellales</taxon>
        <taxon>Veillonellaceae</taxon>
        <taxon>Megasphaera</taxon>
    </lineage>
</organism>
<evidence type="ECO:0000256" key="1">
    <source>
        <dbReference type="ARBA" id="ARBA00022723"/>
    </source>
</evidence>
<dbReference type="InterPro" id="IPR004360">
    <property type="entry name" value="Glyas_Fos-R_dOase_dom"/>
</dbReference>
<evidence type="ECO:0000313" key="4">
    <source>
        <dbReference type="Proteomes" id="UP000003195"/>
    </source>
</evidence>
<protein>
    <submittedName>
        <fullName evidence="3">Glyoxalase family protein</fullName>
    </submittedName>
</protein>
<gene>
    <name evidence="3" type="ORF">HMPREF9429_00618</name>
</gene>
<dbReference type="eggNOG" id="COG0346">
    <property type="taxonomic scope" value="Bacteria"/>
</dbReference>
<dbReference type="SUPFAM" id="SSF54593">
    <property type="entry name" value="Glyoxalase/Bleomycin resistance protein/Dihydroxybiphenyl dioxygenase"/>
    <property type="match status" value="1"/>
</dbReference>
<dbReference type="GO" id="GO:0046872">
    <property type="term" value="F:metal ion binding"/>
    <property type="evidence" value="ECO:0007669"/>
    <property type="project" value="UniProtKB-KW"/>
</dbReference>
<accession>E2ZAZ3</accession>
<dbReference type="HOGENOM" id="CLU_046006_8_4_9"/>
<dbReference type="InterPro" id="IPR029068">
    <property type="entry name" value="Glyas_Bleomycin-R_OHBP_Dase"/>
</dbReference>
<dbReference type="EMBL" id="AECS01000014">
    <property type="protein sequence ID" value="EFQ04514.1"/>
    <property type="molecule type" value="Genomic_DNA"/>
</dbReference>
<feature type="domain" description="VOC" evidence="2">
    <location>
        <begin position="15"/>
        <end position="133"/>
    </location>
</feature>
<sequence>MVYIDIKGEDKMQFTFKHTNFNVLDLQRSLDFYKEALGLTEQSRIDGGDEFTIVYLGDGISPFQLELTWLKKRTEPYNLGENEFHTAFSVSDMEGALKKHKEMDCVVYENPDMGIYFIVDPDGYWLEIVPENM</sequence>
<dbReference type="STRING" id="706434.HMPREF9429_00618"/>
<name>E2ZAZ3_9FIRM</name>
<dbReference type="Pfam" id="PF00903">
    <property type="entry name" value="Glyoxalase"/>
    <property type="match status" value="1"/>
</dbReference>
<dbReference type="AlphaFoldDB" id="E2ZAZ3"/>
<reference evidence="3 4" key="1">
    <citation type="submission" date="2010-08" db="EMBL/GenBank/DDBJ databases">
        <authorList>
            <person name="Weinstock G."/>
            <person name="Sodergren E."/>
            <person name="Clifton S."/>
            <person name="Fulton L."/>
            <person name="Fulton B."/>
            <person name="Courtney L."/>
            <person name="Fronick C."/>
            <person name="Harrison M."/>
            <person name="Strong C."/>
            <person name="Farmer C."/>
            <person name="Delahaunty K."/>
            <person name="Markovic C."/>
            <person name="Hall O."/>
            <person name="Minx P."/>
            <person name="Tomlinson C."/>
            <person name="Mitreva M."/>
            <person name="Hou S."/>
            <person name="Chen J."/>
            <person name="Wollam A."/>
            <person name="Pepin K.H."/>
            <person name="Johnson M."/>
            <person name="Bhonagiri V."/>
            <person name="Zhang X."/>
            <person name="Suruliraj S."/>
            <person name="Warren W."/>
            <person name="Chinwalla A."/>
            <person name="Mardis E.R."/>
            <person name="Wilson R.K."/>
        </authorList>
    </citation>
    <scope>NUCLEOTIDE SEQUENCE [LARGE SCALE GENOMIC DNA]</scope>
    <source>
        <strain evidence="3 4">F0359</strain>
    </source>
</reference>
<dbReference type="InterPro" id="IPR018146">
    <property type="entry name" value="Glyoxalase_1_CS"/>
</dbReference>
<dbReference type="PANTHER" id="PTHR10374:SF30">
    <property type="entry name" value="LACTOYLGLUTATHIONE LYASE"/>
    <property type="match status" value="1"/>
</dbReference>